<evidence type="ECO:0000313" key="2">
    <source>
        <dbReference type="Proteomes" id="UP001479290"/>
    </source>
</evidence>
<proteinExistence type="predicted"/>
<dbReference type="AlphaFoldDB" id="A0AAW2AVT6"/>
<name>A0AAW2AVT6_CULAL</name>
<accession>A0AAW2AVT6</accession>
<dbReference type="SUPFAM" id="SSF48613">
    <property type="entry name" value="Heme oxygenase-like"/>
    <property type="match status" value="1"/>
</dbReference>
<evidence type="ECO:0000313" key="1">
    <source>
        <dbReference type="EMBL" id="KAK9976859.1"/>
    </source>
</evidence>
<dbReference type="Proteomes" id="UP001479290">
    <property type="component" value="Unassembled WGS sequence"/>
</dbReference>
<sequence length="129" mass="15194">MESGSLQAERYISFTMQDIHYILTGEPNIEQTPAMTKYLSFYSELMKDPLNFAVGLLPCARLWVWLAENLKTPPNNAYYTWKKENMDGNPEEDYEALLNKHLDTDEKVKKTNTIFHKQMQNEHDFFYSS</sequence>
<keyword evidence="2" id="KW-1185">Reference proteome</keyword>
<dbReference type="InterPro" id="IPR016084">
    <property type="entry name" value="Haem_Oase-like_multi-hlx"/>
</dbReference>
<reference evidence="1 2" key="1">
    <citation type="submission" date="2024-05" db="EMBL/GenBank/DDBJ databases">
        <title>A high-quality chromosomal-level genome assembly of Topmouth culter (Culter alburnus).</title>
        <authorList>
            <person name="Zhao H."/>
        </authorList>
    </citation>
    <scope>NUCLEOTIDE SEQUENCE [LARGE SCALE GENOMIC DNA]</scope>
    <source>
        <strain evidence="1">CATC2023</strain>
        <tissue evidence="1">Muscle</tissue>
    </source>
</reference>
<dbReference type="EMBL" id="JAWDJR010000003">
    <property type="protein sequence ID" value="KAK9976859.1"/>
    <property type="molecule type" value="Genomic_DNA"/>
</dbReference>
<comment type="caution">
    <text evidence="1">The sequence shown here is derived from an EMBL/GenBank/DDBJ whole genome shotgun (WGS) entry which is preliminary data.</text>
</comment>
<organism evidence="1 2">
    <name type="scientific">Culter alburnus</name>
    <name type="common">Topmouth culter</name>
    <dbReference type="NCBI Taxonomy" id="194366"/>
    <lineage>
        <taxon>Eukaryota</taxon>
        <taxon>Metazoa</taxon>
        <taxon>Chordata</taxon>
        <taxon>Craniata</taxon>
        <taxon>Vertebrata</taxon>
        <taxon>Euteleostomi</taxon>
        <taxon>Actinopterygii</taxon>
        <taxon>Neopterygii</taxon>
        <taxon>Teleostei</taxon>
        <taxon>Ostariophysi</taxon>
        <taxon>Cypriniformes</taxon>
        <taxon>Xenocyprididae</taxon>
        <taxon>Xenocypridinae</taxon>
        <taxon>Culter</taxon>
    </lineage>
</organism>
<gene>
    <name evidence="1" type="ORF">ABG768_018680</name>
</gene>
<protein>
    <submittedName>
        <fullName evidence="1">Uncharacterized protein</fullName>
    </submittedName>
</protein>
<dbReference type="Gene3D" id="1.20.910.10">
    <property type="entry name" value="Heme oxygenase-like"/>
    <property type="match status" value="1"/>
</dbReference>